<sequence length="80" mass="8861">MISQGTTCNNLSGSGRYSTLCSFIFNRNVYSFRATPAGKSTDQRDGNTYVHMRSPTVMPLNRSHLPHLFGSCNQCAINTQ</sequence>
<accession>A0A0E9V8U0</accession>
<organism evidence="1">
    <name type="scientific">Anguilla anguilla</name>
    <name type="common">European freshwater eel</name>
    <name type="synonym">Muraena anguilla</name>
    <dbReference type="NCBI Taxonomy" id="7936"/>
    <lineage>
        <taxon>Eukaryota</taxon>
        <taxon>Metazoa</taxon>
        <taxon>Chordata</taxon>
        <taxon>Craniata</taxon>
        <taxon>Vertebrata</taxon>
        <taxon>Euteleostomi</taxon>
        <taxon>Actinopterygii</taxon>
        <taxon>Neopterygii</taxon>
        <taxon>Teleostei</taxon>
        <taxon>Anguilliformes</taxon>
        <taxon>Anguillidae</taxon>
        <taxon>Anguilla</taxon>
    </lineage>
</organism>
<dbReference type="EMBL" id="GBXM01034156">
    <property type="protein sequence ID" value="JAH74421.1"/>
    <property type="molecule type" value="Transcribed_RNA"/>
</dbReference>
<proteinExistence type="predicted"/>
<evidence type="ECO:0000313" key="1">
    <source>
        <dbReference type="EMBL" id="JAH74421.1"/>
    </source>
</evidence>
<reference evidence="1" key="1">
    <citation type="submission" date="2014-11" db="EMBL/GenBank/DDBJ databases">
        <authorList>
            <person name="Amaro Gonzalez C."/>
        </authorList>
    </citation>
    <scope>NUCLEOTIDE SEQUENCE</scope>
</reference>
<dbReference type="AlphaFoldDB" id="A0A0E9V8U0"/>
<name>A0A0E9V8U0_ANGAN</name>
<protein>
    <submittedName>
        <fullName evidence="1">Uncharacterized protein</fullName>
    </submittedName>
</protein>
<reference evidence="1" key="2">
    <citation type="journal article" date="2015" name="Fish Shellfish Immunol.">
        <title>Early steps in the European eel (Anguilla anguilla)-Vibrio vulnificus interaction in the gills: Role of the RtxA13 toxin.</title>
        <authorList>
            <person name="Callol A."/>
            <person name="Pajuelo D."/>
            <person name="Ebbesson L."/>
            <person name="Teles M."/>
            <person name="MacKenzie S."/>
            <person name="Amaro C."/>
        </authorList>
    </citation>
    <scope>NUCLEOTIDE SEQUENCE</scope>
</reference>